<dbReference type="EMBL" id="CAJNOQ010007192">
    <property type="protein sequence ID" value="CAF1160727.1"/>
    <property type="molecule type" value="Genomic_DNA"/>
</dbReference>
<feature type="transmembrane region" description="Helical" evidence="2">
    <location>
        <begin position="418"/>
        <end position="436"/>
    </location>
</feature>
<keyword evidence="2" id="KW-0812">Transmembrane</keyword>
<evidence type="ECO:0000256" key="1">
    <source>
        <dbReference type="SAM" id="MobiDB-lite"/>
    </source>
</evidence>
<name>A0A814TDQ5_9BILA</name>
<feature type="region of interest" description="Disordered" evidence="1">
    <location>
        <begin position="629"/>
        <end position="650"/>
    </location>
</feature>
<dbReference type="PANTHER" id="PTHR13800">
    <property type="entry name" value="TRANSIENT RECEPTOR POTENTIAL CATION CHANNEL, SUBFAMILY M, MEMBER 6"/>
    <property type="match status" value="1"/>
</dbReference>
<dbReference type="GO" id="GO:0005886">
    <property type="term" value="C:plasma membrane"/>
    <property type="evidence" value="ECO:0007669"/>
    <property type="project" value="TreeGrafter"/>
</dbReference>
<dbReference type="InterPro" id="IPR050927">
    <property type="entry name" value="TRPM"/>
</dbReference>
<comment type="caution">
    <text evidence="3">The sequence shown here is derived from an EMBL/GenBank/DDBJ whole genome shotgun (WGS) entry which is preliminary data.</text>
</comment>
<sequence length="670" mass="79181">MDQRFRIRDYTPIEEEIDTRQYTKWDLEPNHTHFLLFDNGREYLDPDMILVKRREIEEALGRALKYSIIGYDATNVMHNRIPVVMLLLTGDYASLKLLCNGLEQATPTVILKISNDINYARTNILPETTDNSIPVPQTKRFLIKTLMPRALPEALRRNNSREFDKHAADIIDACYDIDQDFAIELIITKAVAFYNCEPLDIAREADCRTFLATETVQKHLHKEWYHKFNEQQRILHISVQIWNTDEKGRDTIMDGPKQLRFYHKMYYFYKAPVVRFYYHTIFFVAFLTLFSYVLLVDYFPLNIYGEKRSGRSNLLIPITEIFLHLFIWSLMAEEVEQLRKHIIHKYDYIEDTWNVLDILGGVFYLIGFITRFIVNETAFTVSNATIHHIEAESKLIWRYQRFLLVQEYLGKTLLPPPLNIPCYIFYLLQFFWRKYCMTRVYMRMRMCCRRKRQTEPDAELKRRKKSVDSSIKLMNNYVETYQMRREKEIAEEYWKDIIISEEGKQRQMESDLSKMKIKVEKILNDFDQMRQRKKKGKFIDPEMQDVFKGIIIGDLEPVLDDQQDLPPTRSQTDRKATLNDAAPRQQSNDEVDRSQRAVSVNEDFCEEEKEVIEDEGEILPELSTECVASENSAQSSLPSWTGDQLTTNHPHIAPVQSTQLIYAASRRGKV</sequence>
<feature type="region of interest" description="Disordered" evidence="1">
    <location>
        <begin position="558"/>
        <end position="596"/>
    </location>
</feature>
<dbReference type="Proteomes" id="UP000663829">
    <property type="component" value="Unassembled WGS sequence"/>
</dbReference>
<dbReference type="OrthoDB" id="194358at2759"/>
<organism evidence="3 5">
    <name type="scientific">Didymodactylos carnosus</name>
    <dbReference type="NCBI Taxonomy" id="1234261"/>
    <lineage>
        <taxon>Eukaryota</taxon>
        <taxon>Metazoa</taxon>
        <taxon>Spiralia</taxon>
        <taxon>Gnathifera</taxon>
        <taxon>Rotifera</taxon>
        <taxon>Eurotatoria</taxon>
        <taxon>Bdelloidea</taxon>
        <taxon>Philodinida</taxon>
        <taxon>Philodinidae</taxon>
        <taxon>Didymodactylos</taxon>
    </lineage>
</organism>
<dbReference type="Proteomes" id="UP000681722">
    <property type="component" value="Unassembled WGS sequence"/>
</dbReference>
<dbReference type="PANTHER" id="PTHR13800:SF12">
    <property type="entry name" value="TRANSIENT RECEPTOR POTENTIAL CATION CHANNEL SUBFAMILY M MEMBER-LIKE 2"/>
    <property type="match status" value="1"/>
</dbReference>
<dbReference type="GO" id="GO:0099604">
    <property type="term" value="F:ligand-gated calcium channel activity"/>
    <property type="evidence" value="ECO:0007669"/>
    <property type="project" value="TreeGrafter"/>
</dbReference>
<feature type="transmembrane region" description="Helical" evidence="2">
    <location>
        <begin position="276"/>
        <end position="294"/>
    </location>
</feature>
<evidence type="ECO:0000313" key="3">
    <source>
        <dbReference type="EMBL" id="CAF1160727.1"/>
    </source>
</evidence>
<reference evidence="3" key="1">
    <citation type="submission" date="2021-02" db="EMBL/GenBank/DDBJ databases">
        <authorList>
            <person name="Nowell W R."/>
        </authorList>
    </citation>
    <scope>NUCLEOTIDE SEQUENCE</scope>
</reference>
<evidence type="ECO:0000313" key="4">
    <source>
        <dbReference type="EMBL" id="CAF3924263.1"/>
    </source>
</evidence>
<gene>
    <name evidence="3" type="ORF">GPM918_LOCUS21665</name>
    <name evidence="4" type="ORF">SRO942_LOCUS21662</name>
</gene>
<evidence type="ECO:0000256" key="2">
    <source>
        <dbReference type="SAM" id="Phobius"/>
    </source>
</evidence>
<keyword evidence="2" id="KW-1133">Transmembrane helix</keyword>
<keyword evidence="2" id="KW-0472">Membrane</keyword>
<dbReference type="AlphaFoldDB" id="A0A814TDQ5"/>
<dbReference type="EMBL" id="CAJOBC010007192">
    <property type="protein sequence ID" value="CAF3924263.1"/>
    <property type="molecule type" value="Genomic_DNA"/>
</dbReference>
<accession>A0A814TDQ5</accession>
<protein>
    <submittedName>
        <fullName evidence="3">Uncharacterized protein</fullName>
    </submittedName>
</protein>
<feature type="transmembrane region" description="Helical" evidence="2">
    <location>
        <begin position="353"/>
        <end position="374"/>
    </location>
</feature>
<evidence type="ECO:0000313" key="5">
    <source>
        <dbReference type="Proteomes" id="UP000663829"/>
    </source>
</evidence>
<feature type="transmembrane region" description="Helical" evidence="2">
    <location>
        <begin position="314"/>
        <end position="332"/>
    </location>
</feature>
<keyword evidence="5" id="KW-1185">Reference proteome</keyword>
<proteinExistence type="predicted"/>